<reference evidence="2" key="1">
    <citation type="submission" date="2021-02" db="EMBL/GenBank/DDBJ databases">
        <authorList>
            <person name="Nowell W R."/>
        </authorList>
    </citation>
    <scope>NUCLEOTIDE SEQUENCE</scope>
</reference>
<dbReference type="AlphaFoldDB" id="A0A819FJJ2"/>
<gene>
    <name evidence="2" type="ORF">OVN521_LOCUS7846</name>
    <name evidence="3" type="ORF">UXM345_LOCUS10708</name>
</gene>
<comment type="caution">
    <text evidence="2">The sequence shown here is derived from an EMBL/GenBank/DDBJ whole genome shotgun (WGS) entry which is preliminary data.</text>
</comment>
<dbReference type="Proteomes" id="UP000663842">
    <property type="component" value="Unassembled WGS sequence"/>
</dbReference>
<organism evidence="2 4">
    <name type="scientific">Rotaria magnacalcarata</name>
    <dbReference type="NCBI Taxonomy" id="392030"/>
    <lineage>
        <taxon>Eukaryota</taxon>
        <taxon>Metazoa</taxon>
        <taxon>Spiralia</taxon>
        <taxon>Gnathifera</taxon>
        <taxon>Rotifera</taxon>
        <taxon>Eurotatoria</taxon>
        <taxon>Bdelloidea</taxon>
        <taxon>Philodinida</taxon>
        <taxon>Philodinidae</taxon>
        <taxon>Rotaria</taxon>
    </lineage>
</organism>
<accession>A0A819FJJ2</accession>
<feature type="compositionally biased region" description="Basic and acidic residues" evidence="1">
    <location>
        <begin position="244"/>
        <end position="261"/>
    </location>
</feature>
<dbReference type="Proteomes" id="UP000663866">
    <property type="component" value="Unassembled WGS sequence"/>
</dbReference>
<proteinExistence type="predicted"/>
<evidence type="ECO:0000313" key="4">
    <source>
        <dbReference type="Proteomes" id="UP000663866"/>
    </source>
</evidence>
<dbReference type="EMBL" id="CAJOBG010000884">
    <property type="protein sequence ID" value="CAF3869617.1"/>
    <property type="molecule type" value="Genomic_DNA"/>
</dbReference>
<protein>
    <submittedName>
        <fullName evidence="2">Uncharacterized protein</fullName>
    </submittedName>
</protein>
<keyword evidence="4" id="KW-1185">Reference proteome</keyword>
<feature type="region of interest" description="Disordered" evidence="1">
    <location>
        <begin position="244"/>
        <end position="268"/>
    </location>
</feature>
<sequence>MNDDNQVWCIPTDCVPFLAAALSWNQTYINIGNQFLSDTTEKIVTQIRDLIDLDEKRNIDETYEQGINEVFNQYRNIISARAASGDMPDQCVKEIICTLEQVKNRLLARAGKMLQGNTMDQIFKSIQSHLKEIGNDSKQMDSFKYELRRLMNNLSDNTEINAQTTITDTRSASSPMTPNQMEQFQKANLNDEAQSYRIRQQDQKISLISHSDLTQKDPSSSGKINSIYRTTPSIIKHTSDEFHEKVNTQKSHDHRNKDDSHSQQFSNKISSLTSKQPFLLVKMRNISFIDCADYDPYRNYDQYKAKRLRNNKQKNVS</sequence>
<dbReference type="EMBL" id="CAJOBF010001034">
    <property type="protein sequence ID" value="CAF3904201.1"/>
    <property type="molecule type" value="Genomic_DNA"/>
</dbReference>
<evidence type="ECO:0000256" key="1">
    <source>
        <dbReference type="SAM" id="MobiDB-lite"/>
    </source>
</evidence>
<evidence type="ECO:0000313" key="3">
    <source>
        <dbReference type="EMBL" id="CAF3904201.1"/>
    </source>
</evidence>
<evidence type="ECO:0000313" key="2">
    <source>
        <dbReference type="EMBL" id="CAF3869617.1"/>
    </source>
</evidence>
<name>A0A819FJJ2_9BILA</name>